<sequence>GVLVQGLIASLATAESRQKHREQEEARQPESLQVALPPALEAPPTEAIGPGAWRVRGLY</sequence>
<dbReference type="EMBL" id="CAJNNV010033339">
    <property type="protein sequence ID" value="CAE8643349.1"/>
    <property type="molecule type" value="Genomic_DNA"/>
</dbReference>
<evidence type="ECO:0000256" key="1">
    <source>
        <dbReference type="SAM" id="MobiDB-lite"/>
    </source>
</evidence>
<dbReference type="Proteomes" id="UP000654075">
    <property type="component" value="Unassembled WGS sequence"/>
</dbReference>
<organism evidence="2 3">
    <name type="scientific">Polarella glacialis</name>
    <name type="common">Dinoflagellate</name>
    <dbReference type="NCBI Taxonomy" id="89957"/>
    <lineage>
        <taxon>Eukaryota</taxon>
        <taxon>Sar</taxon>
        <taxon>Alveolata</taxon>
        <taxon>Dinophyceae</taxon>
        <taxon>Suessiales</taxon>
        <taxon>Suessiaceae</taxon>
        <taxon>Polarella</taxon>
    </lineage>
</organism>
<feature type="non-terminal residue" evidence="2">
    <location>
        <position position="1"/>
    </location>
</feature>
<accession>A0A813I0X0</accession>
<dbReference type="AlphaFoldDB" id="A0A813I0X0"/>
<feature type="non-terminal residue" evidence="2">
    <location>
        <position position="59"/>
    </location>
</feature>
<keyword evidence="3" id="KW-1185">Reference proteome</keyword>
<proteinExistence type="predicted"/>
<comment type="caution">
    <text evidence="2">The sequence shown here is derived from an EMBL/GenBank/DDBJ whole genome shotgun (WGS) entry which is preliminary data.</text>
</comment>
<evidence type="ECO:0000313" key="3">
    <source>
        <dbReference type="Proteomes" id="UP000654075"/>
    </source>
</evidence>
<feature type="compositionally biased region" description="Low complexity" evidence="1">
    <location>
        <begin position="35"/>
        <end position="47"/>
    </location>
</feature>
<feature type="region of interest" description="Disordered" evidence="1">
    <location>
        <begin position="13"/>
        <end position="48"/>
    </location>
</feature>
<protein>
    <submittedName>
        <fullName evidence="2">Uncharacterized protein</fullName>
    </submittedName>
</protein>
<gene>
    <name evidence="2" type="ORF">PGLA1383_LOCUS57695</name>
</gene>
<evidence type="ECO:0000313" key="2">
    <source>
        <dbReference type="EMBL" id="CAE8643349.1"/>
    </source>
</evidence>
<reference evidence="2" key="1">
    <citation type="submission" date="2021-02" db="EMBL/GenBank/DDBJ databases">
        <authorList>
            <person name="Dougan E. K."/>
            <person name="Rhodes N."/>
            <person name="Thang M."/>
            <person name="Chan C."/>
        </authorList>
    </citation>
    <scope>NUCLEOTIDE SEQUENCE</scope>
</reference>
<name>A0A813I0X0_POLGL</name>